<evidence type="ECO:0000313" key="2">
    <source>
        <dbReference type="Proteomes" id="UP001061958"/>
    </source>
</evidence>
<gene>
    <name evidence="1" type="ORF">GpartN1_g3314.t1</name>
</gene>
<accession>A0A9C7PVA7</accession>
<evidence type="ECO:0000313" key="1">
    <source>
        <dbReference type="EMBL" id="GJQ11523.1"/>
    </source>
</evidence>
<dbReference type="InterPro" id="IPR011042">
    <property type="entry name" value="6-blade_b-propeller_TolB-like"/>
</dbReference>
<dbReference type="OrthoDB" id="2886at2759"/>
<dbReference type="AlphaFoldDB" id="A0A9C7PVA7"/>
<dbReference type="PANTHER" id="PTHR46388:SF2">
    <property type="entry name" value="NHL REPEAT-CONTAINING PROTEIN 2"/>
    <property type="match status" value="1"/>
</dbReference>
<protein>
    <recommendedName>
        <fullName evidence="3">NHL repeat protein</fullName>
    </recommendedName>
</protein>
<dbReference type="PANTHER" id="PTHR46388">
    <property type="entry name" value="NHL REPEAT-CONTAINING PROTEIN 2"/>
    <property type="match status" value="1"/>
</dbReference>
<proteinExistence type="predicted"/>
<sequence length="715" mass="82544">MYWKLFFRERERLFHFCVNNFCSSYCSRGKVSAETGWKVYNISCERELSLDKQHSLLKNWFGPSSTSLFAFRSIGRWQGSLIEQAPRLDWQYTLRWLVQSRSIRLQHSSQNQPIPLIFIDVSSDDDDLQRQIAACNIREPVIRLRSSEDWNTVIDQFALDQEWKTVGFKLLQRSEASWLFKREHKIFYGFHHFGQSVSHTIHFPVEGAQHSLQELVSHCQLPKMDSINIASMDKVASSLQFNALDSWYAFRELEYQQRLAFAERGPQVLLQVPQTIFRYPRDALIHREKKWIFVADTFHHRIAVLESNGKILGTIGCGVAWFRDDDFSSCAFHQPSGMALNGDVIYIADTENGCLRMADLKSGYVSTLYPEEYRVSDDNNITRALDFCDIWRTPWTAKVTPELTKRWDELDGAFGRPLSVAMDETSISILTIAPLAVWKLSVPKEHRKRMSVQVLDKQFGIDAWLGYVKQFANVAEKIPIETTQLHPLNKILKYSDISQLENLPPPWTLHSRREQVADYDAFQYIYPFLRGRKMTIEDSLYLIPGMARLVIHVIAPKGYRFAGKTLRHVNMQGPMVSTTPPLGIDDNKIPVGERSRRRLEGLDEPQDLFLPDPPLVDSFSGLPIIIDMYTFPGSGYITVDLVVYLTKEENCADTDNSIFYDTIQLKAAVRITSYGYETEYLYLNSRVEPPLPDYEIVAIDRLCYPQKSNKCSPSK</sequence>
<dbReference type="Proteomes" id="UP001061958">
    <property type="component" value="Unassembled WGS sequence"/>
</dbReference>
<organism evidence="1 2">
    <name type="scientific">Galdieria partita</name>
    <dbReference type="NCBI Taxonomy" id="83374"/>
    <lineage>
        <taxon>Eukaryota</taxon>
        <taxon>Rhodophyta</taxon>
        <taxon>Bangiophyceae</taxon>
        <taxon>Galdieriales</taxon>
        <taxon>Galdieriaceae</taxon>
        <taxon>Galdieria</taxon>
    </lineage>
</organism>
<reference evidence="1" key="1">
    <citation type="journal article" date="2022" name="Proc. Natl. Acad. Sci. U.S.A.">
        <title>Life cycle and functional genomics of the unicellular red alga Galdieria for elucidating algal and plant evolution and industrial use.</title>
        <authorList>
            <person name="Hirooka S."/>
            <person name="Itabashi T."/>
            <person name="Ichinose T.M."/>
            <person name="Onuma R."/>
            <person name="Fujiwara T."/>
            <person name="Yamashita S."/>
            <person name="Jong L.W."/>
            <person name="Tomita R."/>
            <person name="Iwane A.H."/>
            <person name="Miyagishima S.Y."/>
        </authorList>
    </citation>
    <scope>NUCLEOTIDE SEQUENCE</scope>
    <source>
        <strain evidence="1">NBRC 102759</strain>
    </source>
</reference>
<reference evidence="1" key="2">
    <citation type="submission" date="2022-01" db="EMBL/GenBank/DDBJ databases">
        <authorList>
            <person name="Hirooka S."/>
            <person name="Miyagishima S.Y."/>
        </authorList>
    </citation>
    <scope>NUCLEOTIDE SEQUENCE</scope>
    <source>
        <strain evidence="1">NBRC 102759</strain>
    </source>
</reference>
<comment type="caution">
    <text evidence="1">The sequence shown here is derived from an EMBL/GenBank/DDBJ whole genome shotgun (WGS) entry which is preliminary data.</text>
</comment>
<name>A0A9C7PVA7_9RHOD</name>
<keyword evidence="2" id="KW-1185">Reference proteome</keyword>
<dbReference type="Gene3D" id="2.120.10.30">
    <property type="entry name" value="TolB, C-terminal domain"/>
    <property type="match status" value="1"/>
</dbReference>
<dbReference type="SUPFAM" id="SSF63829">
    <property type="entry name" value="Calcium-dependent phosphotriesterase"/>
    <property type="match status" value="1"/>
</dbReference>
<dbReference type="EMBL" id="BQMJ01000025">
    <property type="protein sequence ID" value="GJQ11523.1"/>
    <property type="molecule type" value="Genomic_DNA"/>
</dbReference>
<evidence type="ECO:0008006" key="3">
    <source>
        <dbReference type="Google" id="ProtNLM"/>
    </source>
</evidence>